<dbReference type="SMART" id="SM00457">
    <property type="entry name" value="MACPF"/>
    <property type="match status" value="1"/>
</dbReference>
<dbReference type="InterPro" id="IPR020863">
    <property type="entry name" value="MACPF_CS"/>
</dbReference>
<evidence type="ECO:0000256" key="3">
    <source>
        <dbReference type="ARBA" id="ARBA00009214"/>
    </source>
</evidence>
<dbReference type="PANTHER" id="PTHR45742:SF3">
    <property type="entry name" value="COMPLEMENT COMPONENT C9"/>
    <property type="match status" value="1"/>
</dbReference>
<dbReference type="PANTHER" id="PTHR45742">
    <property type="entry name" value="COMPLEMENT COMPONENT C6"/>
    <property type="match status" value="1"/>
</dbReference>
<sequence length="412" mass="47017">MVDIIALVLGPLREIRINILGMDPLSTPFDNEFYNGICERVRDGNTLTYYRKPWNLASLSYEVKADKNMRTEHFERQFQAFTNIIQEKRSTFNVDLSLKFIPTETIKDLKNTIKGKDNGKSTTKQENKKNSFHFHYSKNESYQQFLSYFSEKEKIFLLVKGMVQMGTFVMKSRSVMLTTSFMDDIKALPTTYEKGEYFAFLETYGTHYSSSGSLGGLYELIYVLDKANMKEKGVEIIDIKRCLGFNLDLSISIANIGAEITQKVNKDSCLKRGEGRFVNITQDNLIDDVFSFIRGGNKNYVLELKEKLLRGAKTIDVTDFVNWASSLSDAPVLISQKLSPIYNLIPVQIKDAHRKKQNLEQAIEDYINEFNVRKCHPCQNGGTVVLLNGQCLCTCPKKFEGTACEIIKGQIL</sequence>
<dbReference type="Proteomes" id="UP000694850">
    <property type="component" value="Unplaced"/>
</dbReference>
<evidence type="ECO:0000256" key="6">
    <source>
        <dbReference type="ARBA" id="ARBA00022852"/>
    </source>
</evidence>
<dbReference type="GO" id="GO:0005576">
    <property type="term" value="C:extracellular region"/>
    <property type="evidence" value="ECO:0007669"/>
    <property type="project" value="UniProtKB-SubCell"/>
</dbReference>
<proteinExistence type="inferred from homology"/>
<accession>A0A8B7AU10</accession>
<evidence type="ECO:0000313" key="10">
    <source>
        <dbReference type="Proteomes" id="UP000694850"/>
    </source>
</evidence>
<evidence type="ECO:0000256" key="2">
    <source>
        <dbReference type="ARBA" id="ARBA00004613"/>
    </source>
</evidence>
<evidence type="ECO:0000256" key="8">
    <source>
        <dbReference type="ARBA" id="ARBA00023157"/>
    </source>
</evidence>
<dbReference type="FunFam" id="2.10.25.10:FF:000766">
    <property type="entry name" value="Complement component C9"/>
    <property type="match status" value="1"/>
</dbReference>
<evidence type="ECO:0000256" key="5">
    <source>
        <dbReference type="ARBA" id="ARBA00022692"/>
    </source>
</evidence>
<keyword evidence="7" id="KW-0472">Membrane</keyword>
<organism evidence="10 11">
    <name type="scientific">Orycteropus afer afer</name>
    <dbReference type="NCBI Taxonomy" id="1230840"/>
    <lineage>
        <taxon>Eukaryota</taxon>
        <taxon>Metazoa</taxon>
        <taxon>Chordata</taxon>
        <taxon>Craniata</taxon>
        <taxon>Vertebrata</taxon>
        <taxon>Euteleostomi</taxon>
        <taxon>Mammalia</taxon>
        <taxon>Eutheria</taxon>
        <taxon>Afrotheria</taxon>
        <taxon>Tubulidentata</taxon>
        <taxon>Orycteropodidae</taxon>
        <taxon>Orycteropus</taxon>
    </lineage>
</organism>
<reference evidence="11" key="1">
    <citation type="submission" date="2025-08" db="UniProtKB">
        <authorList>
            <consortium name="RefSeq"/>
        </authorList>
    </citation>
    <scope>IDENTIFICATION</scope>
</reference>
<evidence type="ECO:0000259" key="9">
    <source>
        <dbReference type="PROSITE" id="PS51412"/>
    </source>
</evidence>
<dbReference type="SUPFAM" id="SSF57196">
    <property type="entry name" value="EGF/Laminin"/>
    <property type="match status" value="1"/>
</dbReference>
<dbReference type="GeneID" id="103206151"/>
<name>A0A8B7AU10_ORYAF</name>
<dbReference type="Pfam" id="PF01823">
    <property type="entry name" value="MACPF"/>
    <property type="match status" value="1"/>
</dbReference>
<dbReference type="PROSITE" id="PS00022">
    <property type="entry name" value="EGF_1"/>
    <property type="match status" value="1"/>
</dbReference>
<dbReference type="InterPro" id="IPR020864">
    <property type="entry name" value="MACPF"/>
</dbReference>
<dbReference type="CDD" id="cd00054">
    <property type="entry name" value="EGF_CA"/>
    <property type="match status" value="1"/>
</dbReference>
<dbReference type="InterPro" id="IPR000742">
    <property type="entry name" value="EGF"/>
</dbReference>
<dbReference type="InterPro" id="IPR001862">
    <property type="entry name" value="MAC_perforin"/>
</dbReference>
<dbReference type="RefSeq" id="XP_007949781.1">
    <property type="nucleotide sequence ID" value="XM_007951590.1"/>
</dbReference>
<evidence type="ECO:0000256" key="1">
    <source>
        <dbReference type="ARBA" id="ARBA00004370"/>
    </source>
</evidence>
<evidence type="ECO:0000256" key="7">
    <source>
        <dbReference type="ARBA" id="ARBA00023136"/>
    </source>
</evidence>
<evidence type="ECO:0000313" key="11">
    <source>
        <dbReference type="RefSeq" id="XP_007949781.1"/>
    </source>
</evidence>
<evidence type="ECO:0000256" key="4">
    <source>
        <dbReference type="ARBA" id="ARBA00022525"/>
    </source>
</evidence>
<dbReference type="PRINTS" id="PR00764">
    <property type="entry name" value="COMPLEMENTC9"/>
</dbReference>
<gene>
    <name evidence="11" type="primary">C9</name>
</gene>
<dbReference type="GO" id="GO:0006956">
    <property type="term" value="P:complement activation"/>
    <property type="evidence" value="ECO:0007669"/>
    <property type="project" value="TreeGrafter"/>
</dbReference>
<keyword evidence="6" id="KW-0204">Cytolysis</keyword>
<dbReference type="AlphaFoldDB" id="A0A8B7AU10"/>
<keyword evidence="8" id="KW-1015">Disulfide bond</keyword>
<dbReference type="PROSITE" id="PS51412">
    <property type="entry name" value="MACPF_2"/>
    <property type="match status" value="1"/>
</dbReference>
<comment type="similarity">
    <text evidence="3">Belongs to the complement C6/C7/C8/C9 family.</text>
</comment>
<dbReference type="GO" id="GO:0005579">
    <property type="term" value="C:membrane attack complex"/>
    <property type="evidence" value="ECO:0007669"/>
    <property type="project" value="InterPro"/>
</dbReference>
<dbReference type="OrthoDB" id="10037824at2759"/>
<comment type="subcellular location">
    <subcellularLocation>
        <location evidence="1">Membrane</location>
    </subcellularLocation>
    <subcellularLocation>
        <location evidence="2">Secreted</location>
    </subcellularLocation>
</comment>
<dbReference type="PROSITE" id="PS00279">
    <property type="entry name" value="MACPF_1"/>
    <property type="match status" value="1"/>
</dbReference>
<dbReference type="Gene3D" id="2.10.25.10">
    <property type="entry name" value="Laminin"/>
    <property type="match status" value="1"/>
</dbReference>
<dbReference type="CTD" id="735"/>
<protein>
    <submittedName>
        <fullName evidence="11">Complement component C9</fullName>
    </submittedName>
</protein>
<dbReference type="GO" id="GO:0031640">
    <property type="term" value="P:killing of cells of another organism"/>
    <property type="evidence" value="ECO:0007669"/>
    <property type="project" value="UniProtKB-KW"/>
</dbReference>
<keyword evidence="10" id="KW-1185">Reference proteome</keyword>
<keyword evidence="5" id="KW-0812">Transmembrane</keyword>
<feature type="domain" description="MACPF" evidence="9">
    <location>
        <begin position="1"/>
        <end position="374"/>
    </location>
</feature>
<keyword evidence="4" id="KW-0964">Secreted</keyword>